<dbReference type="Pfam" id="PF00106">
    <property type="entry name" value="adh_short"/>
    <property type="match status" value="1"/>
</dbReference>
<feature type="transmembrane region" description="Helical" evidence="6">
    <location>
        <begin position="567"/>
        <end position="593"/>
    </location>
</feature>
<dbReference type="InterPro" id="IPR002347">
    <property type="entry name" value="SDR_fam"/>
</dbReference>
<dbReference type="PANTHER" id="PTHR44442">
    <property type="entry name" value="3-KETO-STEROID REDUCTASE"/>
    <property type="match status" value="1"/>
</dbReference>
<feature type="domain" description="Cation/H+ exchanger transmembrane" evidence="7">
    <location>
        <begin position="389"/>
        <end position="595"/>
    </location>
</feature>
<feature type="transmembrane region" description="Helical" evidence="6">
    <location>
        <begin position="293"/>
        <end position="311"/>
    </location>
</feature>
<feature type="compositionally biased region" description="Basic residues" evidence="5">
    <location>
        <begin position="1"/>
        <end position="18"/>
    </location>
</feature>
<comment type="caution">
    <text evidence="8">The sequence shown here is derived from an EMBL/GenBank/DDBJ whole genome shotgun (WGS) entry which is preliminary data.</text>
</comment>
<evidence type="ECO:0000256" key="6">
    <source>
        <dbReference type="SAM" id="Phobius"/>
    </source>
</evidence>
<accession>A0A9N8W1F1</accession>
<dbReference type="Gene3D" id="3.40.50.720">
    <property type="entry name" value="NAD(P)-binding Rossmann-like Domain"/>
    <property type="match status" value="1"/>
</dbReference>
<dbReference type="InterPro" id="IPR052834">
    <property type="entry name" value="3KSR/17beta-HSD"/>
</dbReference>
<sequence length="604" mass="67795">MSNSKKHKKHRKRQKRSRSNMSIPKLRAAIITGANRYLYYTDPSFKFLTDQLFWPNSGVGFGIAQRLLDHSGRNPDEPIRIILACRNKGRAIQARDTLLKEYPNGDVVIALVDTSSVRSVFEFCNEIKKKYKKLDFLFCNAGVLSCDYIDWSIVAKQVLFDQITLMTETQCVVQPVGKLTSEEIGETFATNLFGHYVMIRELVDLLAVSGESKVIWTSSLTARRSDYDPKDFQGCQSKCPYESSKYAIDVIAVAMNDFLNRRNIKSFVTHPGVVASNIARSHMPWIMGKIMENLFYVAHVVGLSMTTGTGWNGSYANYYVAVTPFDELDISVKYGSFIKPWGTVYVRKDDIDKYDEAKIMTDSDVEEEELYLSWALLILTTLLIGALWTSYYLQIRRIRAVHETVVSIFAGMFVGLIIRVSPGFIIQNMVTFKPAYFFNLLLPPIILNSGYELKQSNFFRNFGTILIFAFFGTIISALVLGLLVGFLGLLGIVSISFLEAMIFGSILSATDAVTVLAIFQTLKVDPKLYSIIFGESILNDAVAIVLYETLKQFHGQDLHLSNIARGIGVFCGVFTASWIIGVGAGLLCALISFTMPHVLQLCKY</sequence>
<dbReference type="Pfam" id="PF00999">
    <property type="entry name" value="Na_H_Exchanger"/>
    <property type="match status" value="1"/>
</dbReference>
<evidence type="ECO:0000256" key="3">
    <source>
        <dbReference type="ARBA" id="ARBA00022989"/>
    </source>
</evidence>
<dbReference type="GO" id="GO:0000253">
    <property type="term" value="F:3-beta-hydroxysteroid 3-dehydrogenase (NADP+) activity"/>
    <property type="evidence" value="ECO:0007669"/>
    <property type="project" value="TreeGrafter"/>
</dbReference>
<dbReference type="AlphaFoldDB" id="A0A9N8W1F1"/>
<dbReference type="InterPro" id="IPR006153">
    <property type="entry name" value="Cation/H_exchanger_TM"/>
</dbReference>
<gene>
    <name evidence="8" type="ORF">PBRASI_LOCUS917</name>
</gene>
<dbReference type="EMBL" id="CAJVPI010000052">
    <property type="protein sequence ID" value="CAG8467725.1"/>
    <property type="molecule type" value="Genomic_DNA"/>
</dbReference>
<dbReference type="OrthoDB" id="9989144at2759"/>
<reference evidence="8" key="1">
    <citation type="submission" date="2021-06" db="EMBL/GenBank/DDBJ databases">
        <authorList>
            <person name="Kallberg Y."/>
            <person name="Tangrot J."/>
            <person name="Rosling A."/>
        </authorList>
    </citation>
    <scope>NUCLEOTIDE SEQUENCE</scope>
    <source>
        <strain evidence="8">BR232B</strain>
    </source>
</reference>
<organism evidence="8 9">
    <name type="scientific">Paraglomus brasilianum</name>
    <dbReference type="NCBI Taxonomy" id="144538"/>
    <lineage>
        <taxon>Eukaryota</taxon>
        <taxon>Fungi</taxon>
        <taxon>Fungi incertae sedis</taxon>
        <taxon>Mucoromycota</taxon>
        <taxon>Glomeromycotina</taxon>
        <taxon>Glomeromycetes</taxon>
        <taxon>Paraglomerales</taxon>
        <taxon>Paraglomeraceae</taxon>
        <taxon>Paraglomus</taxon>
    </lineage>
</organism>
<dbReference type="PRINTS" id="PR01084">
    <property type="entry name" value="NAHEXCHNGR"/>
</dbReference>
<dbReference type="GO" id="GO:0006885">
    <property type="term" value="P:regulation of pH"/>
    <property type="evidence" value="ECO:0007669"/>
    <property type="project" value="InterPro"/>
</dbReference>
<feature type="transmembrane region" description="Helical" evidence="6">
    <location>
        <begin position="371"/>
        <end position="393"/>
    </location>
</feature>
<feature type="region of interest" description="Disordered" evidence="5">
    <location>
        <begin position="1"/>
        <end position="20"/>
    </location>
</feature>
<evidence type="ECO:0000259" key="7">
    <source>
        <dbReference type="Pfam" id="PF00999"/>
    </source>
</evidence>
<dbReference type="Proteomes" id="UP000789739">
    <property type="component" value="Unassembled WGS sequence"/>
</dbReference>
<dbReference type="InterPro" id="IPR036291">
    <property type="entry name" value="NAD(P)-bd_dom_sf"/>
</dbReference>
<dbReference type="Gene3D" id="6.10.140.1330">
    <property type="match status" value="1"/>
</dbReference>
<keyword evidence="9" id="KW-1185">Reference proteome</keyword>
<feature type="transmembrane region" description="Helical" evidence="6">
    <location>
        <begin position="465"/>
        <end position="495"/>
    </location>
</feature>
<keyword evidence="2 6" id="KW-0812">Transmembrane</keyword>
<evidence type="ECO:0000313" key="9">
    <source>
        <dbReference type="Proteomes" id="UP000789739"/>
    </source>
</evidence>
<dbReference type="GO" id="GO:0016125">
    <property type="term" value="P:sterol metabolic process"/>
    <property type="evidence" value="ECO:0007669"/>
    <property type="project" value="TreeGrafter"/>
</dbReference>
<evidence type="ECO:0000256" key="2">
    <source>
        <dbReference type="ARBA" id="ARBA00022692"/>
    </source>
</evidence>
<dbReference type="InterPro" id="IPR004709">
    <property type="entry name" value="NaH_exchanger"/>
</dbReference>
<keyword evidence="4 6" id="KW-0472">Membrane</keyword>
<feature type="transmembrane region" description="Helical" evidence="6">
    <location>
        <begin position="501"/>
        <end position="519"/>
    </location>
</feature>
<dbReference type="PANTHER" id="PTHR44442:SF1">
    <property type="entry name" value="3-KETO-STEROID REDUCTASE_17-BETA-HYDROXYSTEROID DEHYDROGENASE 7"/>
    <property type="match status" value="1"/>
</dbReference>
<protein>
    <submittedName>
        <fullName evidence="8">7492_t:CDS:1</fullName>
    </submittedName>
</protein>
<evidence type="ECO:0000256" key="4">
    <source>
        <dbReference type="ARBA" id="ARBA00023136"/>
    </source>
</evidence>
<comment type="subcellular location">
    <subcellularLocation>
        <location evidence="1">Membrane</location>
        <topology evidence="1">Multi-pass membrane protein</topology>
    </subcellularLocation>
</comment>
<evidence type="ECO:0000256" key="1">
    <source>
        <dbReference type="ARBA" id="ARBA00004141"/>
    </source>
</evidence>
<dbReference type="GO" id="GO:0015385">
    <property type="term" value="F:sodium:proton antiporter activity"/>
    <property type="evidence" value="ECO:0007669"/>
    <property type="project" value="InterPro"/>
</dbReference>
<dbReference type="GO" id="GO:0005789">
    <property type="term" value="C:endoplasmic reticulum membrane"/>
    <property type="evidence" value="ECO:0007669"/>
    <property type="project" value="TreeGrafter"/>
</dbReference>
<proteinExistence type="predicted"/>
<name>A0A9N8W1F1_9GLOM</name>
<keyword evidence="3 6" id="KW-1133">Transmembrane helix</keyword>
<feature type="transmembrane region" description="Helical" evidence="6">
    <location>
        <begin position="436"/>
        <end position="453"/>
    </location>
</feature>
<feature type="transmembrane region" description="Helical" evidence="6">
    <location>
        <begin position="405"/>
        <end position="430"/>
    </location>
</feature>
<evidence type="ECO:0000313" key="8">
    <source>
        <dbReference type="EMBL" id="CAG8467725.1"/>
    </source>
</evidence>
<dbReference type="SUPFAM" id="SSF51735">
    <property type="entry name" value="NAD(P)-binding Rossmann-fold domains"/>
    <property type="match status" value="1"/>
</dbReference>
<evidence type="ECO:0000256" key="5">
    <source>
        <dbReference type="SAM" id="MobiDB-lite"/>
    </source>
</evidence>